<reference evidence="9 10" key="1">
    <citation type="submission" date="2024-04" db="EMBL/GenBank/DDBJ databases">
        <title>Novel species of the genus Ideonella isolated from streams.</title>
        <authorList>
            <person name="Lu H."/>
        </authorList>
    </citation>
    <scope>NUCLEOTIDE SEQUENCE [LARGE SCALE GENOMIC DNA]</scope>
    <source>
        <strain evidence="9 10">LYT19W</strain>
    </source>
</reference>
<dbReference type="PANTHER" id="PTHR43133:SF62">
    <property type="entry name" value="RNA POLYMERASE SIGMA FACTOR SIGZ"/>
    <property type="match status" value="1"/>
</dbReference>
<keyword evidence="4 6" id="KW-0238">DNA-binding</keyword>
<evidence type="ECO:0000313" key="9">
    <source>
        <dbReference type="EMBL" id="MEK8048388.1"/>
    </source>
</evidence>
<proteinExistence type="inferred from homology"/>
<evidence type="ECO:0000256" key="4">
    <source>
        <dbReference type="ARBA" id="ARBA00023125"/>
    </source>
</evidence>
<gene>
    <name evidence="9" type="ORF">AACH00_18690</name>
</gene>
<feature type="domain" description="RNA polymerase sigma-70 region 2" evidence="7">
    <location>
        <begin position="43"/>
        <end position="110"/>
    </location>
</feature>
<evidence type="ECO:0000256" key="1">
    <source>
        <dbReference type="ARBA" id="ARBA00010641"/>
    </source>
</evidence>
<dbReference type="SUPFAM" id="SSF88946">
    <property type="entry name" value="Sigma2 domain of RNA polymerase sigma factors"/>
    <property type="match status" value="1"/>
</dbReference>
<dbReference type="Gene3D" id="1.10.1740.10">
    <property type="match status" value="1"/>
</dbReference>
<dbReference type="InterPro" id="IPR039425">
    <property type="entry name" value="RNA_pol_sigma-70-like"/>
</dbReference>
<dbReference type="NCBIfam" id="TIGR02937">
    <property type="entry name" value="sigma70-ECF"/>
    <property type="match status" value="1"/>
</dbReference>
<name>A0ABU9C924_9BURK</name>
<feature type="domain" description="RNA polymerase sigma factor 70 region 4 type 2" evidence="8">
    <location>
        <begin position="151"/>
        <end position="203"/>
    </location>
</feature>
<protein>
    <recommendedName>
        <fullName evidence="6">RNA polymerase sigma factor</fullName>
    </recommendedName>
</protein>
<dbReference type="RefSeq" id="WP_341400698.1">
    <property type="nucleotide sequence ID" value="NZ_JBBUTI010000016.1"/>
</dbReference>
<dbReference type="InterPro" id="IPR013324">
    <property type="entry name" value="RNA_pol_sigma_r3/r4-like"/>
</dbReference>
<dbReference type="InterPro" id="IPR007627">
    <property type="entry name" value="RNA_pol_sigma70_r2"/>
</dbReference>
<dbReference type="InterPro" id="IPR014284">
    <property type="entry name" value="RNA_pol_sigma-70_dom"/>
</dbReference>
<dbReference type="EMBL" id="JBBUTI010000016">
    <property type="protein sequence ID" value="MEK8048388.1"/>
    <property type="molecule type" value="Genomic_DNA"/>
</dbReference>
<comment type="caution">
    <text evidence="9">The sequence shown here is derived from an EMBL/GenBank/DDBJ whole genome shotgun (WGS) entry which is preliminary data.</text>
</comment>
<evidence type="ECO:0000259" key="7">
    <source>
        <dbReference type="Pfam" id="PF04542"/>
    </source>
</evidence>
<dbReference type="Gene3D" id="1.10.10.10">
    <property type="entry name" value="Winged helix-like DNA-binding domain superfamily/Winged helix DNA-binding domain"/>
    <property type="match status" value="1"/>
</dbReference>
<dbReference type="InterPro" id="IPR013325">
    <property type="entry name" value="RNA_pol_sigma_r2"/>
</dbReference>
<organism evidence="9 10">
    <name type="scientific">Ideonella margarita</name>
    <dbReference type="NCBI Taxonomy" id="2984191"/>
    <lineage>
        <taxon>Bacteria</taxon>
        <taxon>Pseudomonadati</taxon>
        <taxon>Pseudomonadota</taxon>
        <taxon>Betaproteobacteria</taxon>
        <taxon>Burkholderiales</taxon>
        <taxon>Sphaerotilaceae</taxon>
        <taxon>Ideonella</taxon>
    </lineage>
</organism>
<dbReference type="PROSITE" id="PS01063">
    <property type="entry name" value="SIGMA70_ECF"/>
    <property type="match status" value="1"/>
</dbReference>
<sequence>MALNAPSSANASATAPPAQDRAQLLASTLARVAMGDRAAFRTLYDLTAPHLLGVILRINKDRAQAEDLLQEVFVKVWGAAGGFDAQRAQAMTWLTSIARNRAIDSLRRKQTEPTWVTSRPGAEDQDDDMLDQMASDNDGPMDLLGQAVQARAIKVCMGGLSGEQQQSLALAFYQGLSHAEVAEHLKQPLGSVKSWVRRGLQALRTCLERAGALQALES</sequence>
<dbReference type="InterPro" id="IPR036388">
    <property type="entry name" value="WH-like_DNA-bd_sf"/>
</dbReference>
<keyword evidence="5 6" id="KW-0804">Transcription</keyword>
<keyword evidence="10" id="KW-1185">Reference proteome</keyword>
<dbReference type="PANTHER" id="PTHR43133">
    <property type="entry name" value="RNA POLYMERASE ECF-TYPE SIGMA FACTO"/>
    <property type="match status" value="1"/>
</dbReference>
<dbReference type="CDD" id="cd06171">
    <property type="entry name" value="Sigma70_r4"/>
    <property type="match status" value="1"/>
</dbReference>
<dbReference type="SUPFAM" id="SSF88659">
    <property type="entry name" value="Sigma3 and sigma4 domains of RNA polymerase sigma factors"/>
    <property type="match status" value="1"/>
</dbReference>
<evidence type="ECO:0000256" key="2">
    <source>
        <dbReference type="ARBA" id="ARBA00023015"/>
    </source>
</evidence>
<keyword evidence="3 6" id="KW-0731">Sigma factor</keyword>
<dbReference type="Pfam" id="PF08281">
    <property type="entry name" value="Sigma70_r4_2"/>
    <property type="match status" value="1"/>
</dbReference>
<keyword evidence="2 6" id="KW-0805">Transcription regulation</keyword>
<accession>A0ABU9C924</accession>
<evidence type="ECO:0000259" key="8">
    <source>
        <dbReference type="Pfam" id="PF08281"/>
    </source>
</evidence>
<dbReference type="InterPro" id="IPR000838">
    <property type="entry name" value="RNA_pol_sigma70_ECF_CS"/>
</dbReference>
<dbReference type="Pfam" id="PF04542">
    <property type="entry name" value="Sigma70_r2"/>
    <property type="match status" value="1"/>
</dbReference>
<evidence type="ECO:0000313" key="10">
    <source>
        <dbReference type="Proteomes" id="UP001379945"/>
    </source>
</evidence>
<dbReference type="InterPro" id="IPR013249">
    <property type="entry name" value="RNA_pol_sigma70_r4_t2"/>
</dbReference>
<comment type="similarity">
    <text evidence="1 6">Belongs to the sigma-70 factor family. ECF subfamily.</text>
</comment>
<evidence type="ECO:0000256" key="5">
    <source>
        <dbReference type="ARBA" id="ARBA00023163"/>
    </source>
</evidence>
<dbReference type="Proteomes" id="UP001379945">
    <property type="component" value="Unassembled WGS sequence"/>
</dbReference>
<evidence type="ECO:0000256" key="3">
    <source>
        <dbReference type="ARBA" id="ARBA00023082"/>
    </source>
</evidence>
<evidence type="ECO:0000256" key="6">
    <source>
        <dbReference type="RuleBase" id="RU000716"/>
    </source>
</evidence>